<protein>
    <submittedName>
        <fullName evidence="1">Uncharacterized protein</fullName>
    </submittedName>
</protein>
<keyword evidence="2" id="KW-1185">Reference proteome</keyword>
<organism evidence="1 2">
    <name type="scientific">Larinioides sclopetarius</name>
    <dbReference type="NCBI Taxonomy" id="280406"/>
    <lineage>
        <taxon>Eukaryota</taxon>
        <taxon>Metazoa</taxon>
        <taxon>Ecdysozoa</taxon>
        <taxon>Arthropoda</taxon>
        <taxon>Chelicerata</taxon>
        <taxon>Arachnida</taxon>
        <taxon>Araneae</taxon>
        <taxon>Araneomorphae</taxon>
        <taxon>Entelegynae</taxon>
        <taxon>Araneoidea</taxon>
        <taxon>Araneidae</taxon>
        <taxon>Larinioides</taxon>
    </lineage>
</organism>
<dbReference type="EMBL" id="CAXIEN010000347">
    <property type="protein sequence ID" value="CAL1294487.1"/>
    <property type="molecule type" value="Genomic_DNA"/>
</dbReference>
<dbReference type="AlphaFoldDB" id="A0AAV2BE37"/>
<name>A0AAV2BE37_9ARAC</name>
<accession>A0AAV2BE37</accession>
<reference evidence="1 2" key="1">
    <citation type="submission" date="2024-04" db="EMBL/GenBank/DDBJ databases">
        <authorList>
            <person name="Rising A."/>
            <person name="Reimegard J."/>
            <person name="Sonavane S."/>
            <person name="Akerstrom W."/>
            <person name="Nylinder S."/>
            <person name="Hedman E."/>
            <person name="Kallberg Y."/>
        </authorList>
    </citation>
    <scope>NUCLEOTIDE SEQUENCE [LARGE SCALE GENOMIC DNA]</scope>
</reference>
<gene>
    <name evidence="1" type="ORF">LARSCL_LOCUS18736</name>
</gene>
<comment type="caution">
    <text evidence="1">The sequence shown here is derived from an EMBL/GenBank/DDBJ whole genome shotgun (WGS) entry which is preliminary data.</text>
</comment>
<sequence>MQAVIRIARIRINEASASAAEFMFASQLKSKMEQHSPAMFGMFSLEFRHDILSER</sequence>
<evidence type="ECO:0000313" key="2">
    <source>
        <dbReference type="Proteomes" id="UP001497382"/>
    </source>
</evidence>
<proteinExistence type="predicted"/>
<evidence type="ECO:0000313" key="1">
    <source>
        <dbReference type="EMBL" id="CAL1294487.1"/>
    </source>
</evidence>
<dbReference type="Proteomes" id="UP001497382">
    <property type="component" value="Unassembled WGS sequence"/>
</dbReference>
<feature type="non-terminal residue" evidence="1">
    <location>
        <position position="55"/>
    </location>
</feature>